<name>A0AA90NR91_9GAMM</name>
<gene>
    <name evidence="6" type="ORF">QS748_00720</name>
</gene>
<keyword evidence="7" id="KW-1185">Reference proteome</keyword>
<sequence>MTRLPVIVAQGGISPAGRTSGFHGYRRLIIDKLGEQDKSRTLAMLACLGGYSDDVSEQEILEGSLVRRLEKTLFDSSALYHHRRIELQDGTMLVLSDQRLLNPLPKGWVIERREKGRVHIRVSGSQSMMLPSSYPSAVNAAGQLPRGFQPEKLYQSRNHPRSLAMTVYSASDAIVSAGLDWSFLRRILSPDEIAVYAGSAMSQMDYNGNGGLLQARLLGRRVTSKQCPFGFAEMSADFINAYILGSLGATGTSMGACATLLYNLQQGVADIHSGRRRIVVVGSSEAPIIPEIIDGYFTMGALASDDALRQLDQLSENENPNWRNACRPFGNNCGFTLAESAQYFILMDDELAVECGAEILGAVGDVFINADGYKKSIASPGAGNYLTVARAAALGRSIVGEDVLRHGSFVQAHGTGTPQNRVTESQILNDVACAFGIGKWPVSAVKSYVGHSLGAAAGDQIMSTLGVWRYGWLPGIKTMDSLAEDVVSQRLNIIVQNHYQVDTTATELALINAKGFGGNNATALMLSPHLTVKMLNAKHGQKVMGLWQAAHENVCERQQDYERQSLAGTIQPMYQFGMGVLAGSDLTMDDKQISVPGYGKPINLEMENPFWSY</sequence>
<organism evidence="6 7">
    <name type="scientific">Candidatus Endonucleibacter bathymodioli</name>
    <dbReference type="NCBI Taxonomy" id="539814"/>
    <lineage>
        <taxon>Bacteria</taxon>
        <taxon>Pseudomonadati</taxon>
        <taxon>Pseudomonadota</taxon>
        <taxon>Gammaproteobacteria</taxon>
        <taxon>Oceanospirillales</taxon>
        <taxon>Endozoicomonadaceae</taxon>
        <taxon>Candidatus Endonucleibacter</taxon>
    </lineage>
</organism>
<dbReference type="GO" id="GO:0006633">
    <property type="term" value="P:fatty acid biosynthetic process"/>
    <property type="evidence" value="ECO:0007669"/>
    <property type="project" value="TreeGrafter"/>
</dbReference>
<dbReference type="InterPro" id="IPR014030">
    <property type="entry name" value="Ketoacyl_synth_N"/>
</dbReference>
<evidence type="ECO:0000256" key="2">
    <source>
        <dbReference type="ARBA" id="ARBA00008467"/>
    </source>
</evidence>
<comment type="pathway">
    <text evidence="1">Lipid metabolism; fatty acid biosynthesis.</text>
</comment>
<reference evidence="6 7" key="1">
    <citation type="journal article" date="2023" name="bioRxiv">
        <title>An intranuclear bacterial parasite of deep-sea mussels expresses apoptosis inhibitors acquired from its host.</title>
        <authorList>
            <person name="Gonzalez Porras M.A."/>
            <person name="Assie A."/>
            <person name="Tietjen M."/>
            <person name="Violette M."/>
            <person name="Kleiner M."/>
            <person name="Gruber-Vodicka H."/>
            <person name="Dubilier N."/>
            <person name="Leisch N."/>
        </authorList>
    </citation>
    <scope>NUCLEOTIDE SEQUENCE [LARGE SCALE GENOMIC DNA]</scope>
    <source>
        <strain evidence="6">IAP13</strain>
    </source>
</reference>
<dbReference type="AlphaFoldDB" id="A0AA90NR91"/>
<evidence type="ECO:0000256" key="4">
    <source>
        <dbReference type="RuleBase" id="RU003694"/>
    </source>
</evidence>
<evidence type="ECO:0000256" key="3">
    <source>
        <dbReference type="ARBA" id="ARBA00022679"/>
    </source>
</evidence>
<evidence type="ECO:0000259" key="5">
    <source>
        <dbReference type="PROSITE" id="PS52004"/>
    </source>
</evidence>
<dbReference type="Pfam" id="PF00109">
    <property type="entry name" value="ketoacyl-synt"/>
    <property type="match status" value="1"/>
</dbReference>
<feature type="domain" description="Ketosynthase family 3 (KS3)" evidence="5">
    <location>
        <begin position="1"/>
        <end position="527"/>
    </location>
</feature>
<dbReference type="InterPro" id="IPR020841">
    <property type="entry name" value="PKS_Beta-ketoAc_synthase_dom"/>
</dbReference>
<comment type="caution">
    <text evidence="6">The sequence shown here is derived from an EMBL/GenBank/DDBJ whole genome shotgun (WGS) entry which is preliminary data.</text>
</comment>
<dbReference type="Gene3D" id="3.40.47.10">
    <property type="match status" value="1"/>
</dbReference>
<dbReference type="InterPro" id="IPR000794">
    <property type="entry name" value="Beta-ketoacyl_synthase"/>
</dbReference>
<accession>A0AA90NR91</accession>
<evidence type="ECO:0000313" key="7">
    <source>
        <dbReference type="Proteomes" id="UP001178148"/>
    </source>
</evidence>
<evidence type="ECO:0000256" key="1">
    <source>
        <dbReference type="ARBA" id="ARBA00005194"/>
    </source>
</evidence>
<evidence type="ECO:0000313" key="6">
    <source>
        <dbReference type="EMBL" id="MDP0587795.1"/>
    </source>
</evidence>
<dbReference type="SUPFAM" id="SSF53901">
    <property type="entry name" value="Thiolase-like"/>
    <property type="match status" value="2"/>
</dbReference>
<dbReference type="SMART" id="SM00825">
    <property type="entry name" value="PKS_KS"/>
    <property type="match status" value="1"/>
</dbReference>
<dbReference type="InterPro" id="IPR047224">
    <property type="entry name" value="FAS_alpha_su_C"/>
</dbReference>
<protein>
    <submittedName>
        <fullName evidence="6">Beta-ketoacyl synthase</fullName>
    </submittedName>
</protein>
<dbReference type="GO" id="GO:0005829">
    <property type="term" value="C:cytosol"/>
    <property type="evidence" value="ECO:0007669"/>
    <property type="project" value="TreeGrafter"/>
</dbReference>
<dbReference type="Pfam" id="PF02801">
    <property type="entry name" value="Ketoacyl-synt_C"/>
    <property type="match status" value="1"/>
</dbReference>
<dbReference type="PROSITE" id="PS52004">
    <property type="entry name" value="KS3_2"/>
    <property type="match status" value="1"/>
</dbReference>
<dbReference type="PANTHER" id="PTHR11712">
    <property type="entry name" value="POLYKETIDE SYNTHASE-RELATED"/>
    <property type="match status" value="1"/>
</dbReference>
<dbReference type="InterPro" id="IPR014031">
    <property type="entry name" value="Ketoacyl_synth_C"/>
</dbReference>
<dbReference type="Proteomes" id="UP001178148">
    <property type="component" value="Unassembled WGS sequence"/>
</dbReference>
<dbReference type="EMBL" id="JASXSV010000001">
    <property type="protein sequence ID" value="MDP0587795.1"/>
    <property type="molecule type" value="Genomic_DNA"/>
</dbReference>
<dbReference type="CDD" id="cd00828">
    <property type="entry name" value="elong_cond_enzymes"/>
    <property type="match status" value="1"/>
</dbReference>
<comment type="similarity">
    <text evidence="2 4">Belongs to the thiolase-like superfamily. Beta-ketoacyl-ACP synthases family.</text>
</comment>
<dbReference type="PANTHER" id="PTHR11712:SF336">
    <property type="entry name" value="3-OXOACYL-[ACYL-CARRIER-PROTEIN] SYNTHASE, MITOCHONDRIAL"/>
    <property type="match status" value="1"/>
</dbReference>
<dbReference type="InterPro" id="IPR016039">
    <property type="entry name" value="Thiolase-like"/>
</dbReference>
<proteinExistence type="inferred from homology"/>
<dbReference type="GO" id="GO:0004315">
    <property type="term" value="F:3-oxoacyl-[acyl-carrier-protein] synthase activity"/>
    <property type="evidence" value="ECO:0007669"/>
    <property type="project" value="TreeGrafter"/>
</dbReference>
<keyword evidence="3 4" id="KW-0808">Transferase</keyword>